<proteinExistence type="predicted"/>
<evidence type="ECO:0000313" key="1">
    <source>
        <dbReference type="EMBL" id="CAG8601825.1"/>
    </source>
</evidence>
<gene>
    <name evidence="1" type="ORF">GMARGA_LOCUS6923</name>
</gene>
<dbReference type="EMBL" id="CAJVQB010003231">
    <property type="protein sequence ID" value="CAG8601825.1"/>
    <property type="molecule type" value="Genomic_DNA"/>
</dbReference>
<keyword evidence="2" id="KW-1185">Reference proteome</keyword>
<reference evidence="1 2" key="1">
    <citation type="submission" date="2021-06" db="EMBL/GenBank/DDBJ databases">
        <authorList>
            <person name="Kallberg Y."/>
            <person name="Tangrot J."/>
            <person name="Rosling A."/>
        </authorList>
    </citation>
    <scope>NUCLEOTIDE SEQUENCE [LARGE SCALE GENOMIC DNA]</scope>
    <source>
        <strain evidence="1 2">120-4 pot B 10/14</strain>
    </source>
</reference>
<sequence>MVQIQSSKYQKSKQEKDTFTANLEMLRTLEAEKIEPCYYIKNHNIIYQQIWLKISRIVCDENDRKNLEREELWNVLGTQRCDQIKIETLTIRVYEK</sequence>
<accession>A0ABN7UI06</accession>
<dbReference type="Proteomes" id="UP000789901">
    <property type="component" value="Unassembled WGS sequence"/>
</dbReference>
<comment type="caution">
    <text evidence="1">The sequence shown here is derived from an EMBL/GenBank/DDBJ whole genome shotgun (WGS) entry which is preliminary data.</text>
</comment>
<name>A0ABN7UI06_GIGMA</name>
<evidence type="ECO:0000313" key="2">
    <source>
        <dbReference type="Proteomes" id="UP000789901"/>
    </source>
</evidence>
<organism evidence="1 2">
    <name type="scientific">Gigaspora margarita</name>
    <dbReference type="NCBI Taxonomy" id="4874"/>
    <lineage>
        <taxon>Eukaryota</taxon>
        <taxon>Fungi</taxon>
        <taxon>Fungi incertae sedis</taxon>
        <taxon>Mucoromycota</taxon>
        <taxon>Glomeromycotina</taxon>
        <taxon>Glomeromycetes</taxon>
        <taxon>Diversisporales</taxon>
        <taxon>Gigasporaceae</taxon>
        <taxon>Gigaspora</taxon>
    </lineage>
</organism>
<protein>
    <submittedName>
        <fullName evidence="1">22222_t:CDS:1</fullName>
    </submittedName>
</protein>